<accession>A0A383VFQ4</accession>
<dbReference type="AlphaFoldDB" id="A0A383VFQ4"/>
<dbReference type="Gene3D" id="3.40.50.150">
    <property type="entry name" value="Vaccinia Virus protein VP39"/>
    <property type="match status" value="1"/>
</dbReference>
<organism evidence="1 2">
    <name type="scientific">Tetradesmus obliquus</name>
    <name type="common">Green alga</name>
    <name type="synonym">Acutodesmus obliquus</name>
    <dbReference type="NCBI Taxonomy" id="3088"/>
    <lineage>
        <taxon>Eukaryota</taxon>
        <taxon>Viridiplantae</taxon>
        <taxon>Chlorophyta</taxon>
        <taxon>core chlorophytes</taxon>
        <taxon>Chlorophyceae</taxon>
        <taxon>CS clade</taxon>
        <taxon>Sphaeropleales</taxon>
        <taxon>Scenedesmaceae</taxon>
        <taxon>Tetradesmus</taxon>
    </lineage>
</organism>
<name>A0A383VFQ4_TETOB</name>
<dbReference type="EMBL" id="FNXT01000291">
    <property type="protein sequence ID" value="SZX63216.1"/>
    <property type="molecule type" value="Genomic_DNA"/>
</dbReference>
<reference evidence="1 2" key="1">
    <citation type="submission" date="2016-10" db="EMBL/GenBank/DDBJ databases">
        <authorList>
            <person name="Cai Z."/>
        </authorList>
    </citation>
    <scope>NUCLEOTIDE SEQUENCE [LARGE SCALE GENOMIC DNA]</scope>
</reference>
<sequence>MHDERPRPEDAGDASLYYDKSEATRYHTCQEVVQKQLELTARALEFLGLSAEQHAAAGGSSRPLIADIGCGEAPLLLDEPCSLNGQRCAWLSELSGPAAH</sequence>
<gene>
    <name evidence="1" type="ORF">BQ4739_LOCUS3770</name>
</gene>
<dbReference type="Proteomes" id="UP000256970">
    <property type="component" value="Unassembled WGS sequence"/>
</dbReference>
<keyword evidence="2" id="KW-1185">Reference proteome</keyword>
<proteinExistence type="predicted"/>
<evidence type="ECO:0000313" key="1">
    <source>
        <dbReference type="EMBL" id="SZX63216.1"/>
    </source>
</evidence>
<protein>
    <submittedName>
        <fullName evidence="1">Uncharacterized protein</fullName>
    </submittedName>
</protein>
<evidence type="ECO:0000313" key="2">
    <source>
        <dbReference type="Proteomes" id="UP000256970"/>
    </source>
</evidence>
<dbReference type="InterPro" id="IPR029063">
    <property type="entry name" value="SAM-dependent_MTases_sf"/>
</dbReference>